<proteinExistence type="predicted"/>
<evidence type="ECO:0000313" key="1">
    <source>
        <dbReference type="Proteomes" id="UP000887564"/>
    </source>
</evidence>
<sequence>MAMIACHEAHLKKQKILEASCCCATTFTGVYAKVRPR</sequence>
<accession>A0A914RG86</accession>
<protein>
    <submittedName>
        <fullName evidence="2">Uncharacterized protein</fullName>
    </submittedName>
</protein>
<name>A0A914RG86_PAREQ</name>
<dbReference type="AlphaFoldDB" id="A0A914RG86"/>
<evidence type="ECO:0000313" key="2">
    <source>
        <dbReference type="WBParaSite" id="PEQ_0000379201-mRNA-1"/>
    </source>
</evidence>
<dbReference type="Proteomes" id="UP000887564">
    <property type="component" value="Unplaced"/>
</dbReference>
<dbReference type="WBParaSite" id="PEQ_0000379201-mRNA-1">
    <property type="protein sequence ID" value="PEQ_0000379201-mRNA-1"/>
    <property type="gene ID" value="PEQ_0000379201"/>
</dbReference>
<reference evidence="2" key="1">
    <citation type="submission" date="2022-11" db="UniProtKB">
        <authorList>
            <consortium name="WormBaseParasite"/>
        </authorList>
    </citation>
    <scope>IDENTIFICATION</scope>
</reference>
<keyword evidence="1" id="KW-1185">Reference proteome</keyword>
<organism evidence="1 2">
    <name type="scientific">Parascaris equorum</name>
    <name type="common">Equine roundworm</name>
    <dbReference type="NCBI Taxonomy" id="6256"/>
    <lineage>
        <taxon>Eukaryota</taxon>
        <taxon>Metazoa</taxon>
        <taxon>Ecdysozoa</taxon>
        <taxon>Nematoda</taxon>
        <taxon>Chromadorea</taxon>
        <taxon>Rhabditida</taxon>
        <taxon>Spirurina</taxon>
        <taxon>Ascaridomorpha</taxon>
        <taxon>Ascaridoidea</taxon>
        <taxon>Ascarididae</taxon>
        <taxon>Parascaris</taxon>
    </lineage>
</organism>